<evidence type="ECO:0000313" key="4">
    <source>
        <dbReference type="Proteomes" id="UP000064525"/>
    </source>
</evidence>
<dbReference type="STRING" id="76936.BN2458_PEG0518"/>
<evidence type="ECO:0000313" key="3">
    <source>
        <dbReference type="Proteomes" id="UP000029925"/>
    </source>
</evidence>
<accession>A0A0S4PTN5</accession>
<proteinExistence type="predicted"/>
<dbReference type="GeneID" id="78152243"/>
<dbReference type="PATRIC" id="fig|76936.10.peg.505"/>
<dbReference type="AlphaFoldDB" id="A0A0S4PTN5"/>
<organism evidence="1 4">
    <name type="scientific">Helicobacter typhlonius</name>
    <dbReference type="NCBI Taxonomy" id="76936"/>
    <lineage>
        <taxon>Bacteria</taxon>
        <taxon>Pseudomonadati</taxon>
        <taxon>Campylobacterota</taxon>
        <taxon>Epsilonproteobacteria</taxon>
        <taxon>Campylobacterales</taxon>
        <taxon>Helicobacteraceae</taxon>
        <taxon>Helicobacter</taxon>
    </lineage>
</organism>
<dbReference type="EMBL" id="LN907858">
    <property type="protein sequence ID" value="CUU39404.1"/>
    <property type="molecule type" value="Genomic_DNA"/>
</dbReference>
<dbReference type="KEGG" id="hty:BN2458_PEG0518"/>
<reference evidence="1" key="3">
    <citation type="submission" date="2015-11" db="EMBL/GenBank/DDBJ databases">
        <authorList>
            <person name="Zhang Y."/>
            <person name="Guo Z."/>
        </authorList>
    </citation>
    <scope>NUCLEOTIDE SEQUENCE</scope>
    <source>
        <strain evidence="1">1</strain>
    </source>
</reference>
<dbReference type="RefSeq" id="WP_138117619.1">
    <property type="nucleotide sequence ID" value="NZ_CAMTKE010000001.1"/>
</dbReference>
<gene>
    <name evidence="1" type="ORF">BN2458_PEG0518</name>
    <name evidence="2" type="ORF">LS75_000655</name>
</gene>
<dbReference type="Proteomes" id="UP000064525">
    <property type="component" value="Chromosome I"/>
</dbReference>
<dbReference type="Proteomes" id="UP000029925">
    <property type="component" value="Unassembled WGS sequence"/>
</dbReference>
<reference evidence="4" key="2">
    <citation type="submission" date="2015-11" db="EMBL/GenBank/DDBJ databases">
        <authorList>
            <person name="Anvar S.Y."/>
        </authorList>
    </citation>
    <scope>NUCLEOTIDE SEQUENCE [LARGE SCALE GENOMIC DNA]</scope>
</reference>
<keyword evidence="3" id="KW-1185">Reference proteome</keyword>
<protein>
    <submittedName>
        <fullName evidence="1">Uncharacterized protein</fullName>
    </submittedName>
</protein>
<reference evidence="2 3" key="1">
    <citation type="journal article" date="2014" name="Genome Announc.">
        <title>Draft genome sequences of eight enterohepatic helicobacter species isolated from both laboratory and wild rodents.</title>
        <authorList>
            <person name="Sheh A."/>
            <person name="Shen Z."/>
            <person name="Fox J.G."/>
        </authorList>
    </citation>
    <scope>NUCLEOTIDE SEQUENCE [LARGE SCALE GENOMIC DNA]</scope>
    <source>
        <strain evidence="2 3">MIT 98-6810</strain>
    </source>
</reference>
<sequence>MSRFYSSSPKTKIASFCDCVRYWNLWNLKPTLVGGLPKLAQNYNPSVNLSYCLWNLTIIYSHSLDFFESKV</sequence>
<name>A0A0S4PTN5_9HELI</name>
<dbReference type="EMBL" id="JRPF02000001">
    <property type="protein sequence ID" value="TLD79483.1"/>
    <property type="molecule type" value="Genomic_DNA"/>
</dbReference>
<evidence type="ECO:0000313" key="2">
    <source>
        <dbReference type="EMBL" id="TLD79483.1"/>
    </source>
</evidence>
<evidence type="ECO:0000313" key="1">
    <source>
        <dbReference type="EMBL" id="CUU39404.1"/>
    </source>
</evidence>